<evidence type="ECO:0000259" key="8">
    <source>
        <dbReference type="Pfam" id="PF16282"/>
    </source>
</evidence>
<comment type="similarity">
    <text evidence="2">Belongs to the SWC4 family.</text>
</comment>
<proteinExistence type="inferred from homology"/>
<gene>
    <name evidence="9" type="ORF">SeMB42_g03094</name>
</gene>
<dbReference type="VEuPathDB" id="FungiDB:SeMB42_g03094"/>
<comment type="caution">
    <text evidence="9">The sequence shown here is derived from an EMBL/GenBank/DDBJ whole genome shotgun (WGS) entry which is preliminary data.</text>
</comment>
<dbReference type="InterPro" id="IPR027109">
    <property type="entry name" value="Swc4/Dmap1"/>
</dbReference>
<evidence type="ECO:0000313" key="9">
    <source>
        <dbReference type="EMBL" id="TPX48180.1"/>
    </source>
</evidence>
<dbReference type="PANTHER" id="PTHR12855">
    <property type="entry name" value="DNA METHYLTRANSFERASE 1-ASSOCIATED PROTEIN 1 FAMILY MEMBER"/>
    <property type="match status" value="1"/>
</dbReference>
<evidence type="ECO:0000256" key="6">
    <source>
        <dbReference type="ARBA" id="ARBA00023163"/>
    </source>
</evidence>
<dbReference type="GO" id="GO:0000122">
    <property type="term" value="P:negative regulation of transcription by RNA polymerase II"/>
    <property type="evidence" value="ECO:0007669"/>
    <property type="project" value="TreeGrafter"/>
</dbReference>
<evidence type="ECO:0000313" key="10">
    <source>
        <dbReference type="Proteomes" id="UP000317494"/>
    </source>
</evidence>
<evidence type="ECO:0000256" key="3">
    <source>
        <dbReference type="ARBA" id="ARBA00019132"/>
    </source>
</evidence>
<sequence length="828" mass="94461">MASGSDVRDILGLAAASSNLSRPTAPKKLARPPGQKRLAGIARELHDLLGGSAPPIVPVRPQYKAKPKMSKRVTAWVWRQFRNEARNDELLLEHWEKATDSQDEPYRFSKFNKGVHILEYTDDEYNKYLADPAWSRQETDYLWKLIRRFEWRFVIITDRYEWPDKERSMEDLKDRYYSIVRKLAEVRSEAYPELREMITTHKYDKNIEVERKKHLDKLYGRTAEQIKEEEILFYELKKREANEQKWTREREHLAKSLGSMDIPIPLQLGSNGSVPPDPRGFGMGSGLPTPTGRKDKGALPLGRSILGELEDTAAATRRVEKIPPGVFLRSSRLTQVKAIYQQKLNEIFERFEIPLRPQMATGPIVAKLEELKALVQQVFELKRMQDRMNMDMKSALQRKQFLEMGEYVDELGASGPGTLELRLAVHVDFDKRHRCKMAVLRSSLYPTLVNWCTSKMARLPPLLVLSFLVEFFFDFLLQQRIDIEVVTRMAKFITISLLAYAAAFLFFTPIRAGRYYLDDICIQDMMAAAEYPDRGIHPLSLIRGRITSIVSGTCDVSTIKCSIAEVLEVPENLGQDRITPVRRFHAYVFKKLNTLFERLTRVINYNDNIRQVLEEAQALVVFGINWHCYQEQTFRDLKALKGGQGRVSEQILLPPEFDRAIVEKYVNEDAYLELIRSAVSETPEALPAQSSSSPALAVNSDIGHDAPDSGYVPPHGRAPMFDSTNPGIQLSDGYNDPQYYPYDTEFALPAHEQVGPSSSGTLNNPYDYGYDEPNFGYVPSHQAPPSPALTHIYKDSAFIQYEIELGLRAHEQAGPSGGNASILLKFIK</sequence>
<comment type="subcellular location">
    <subcellularLocation>
        <location evidence="1">Nucleus</location>
    </subcellularLocation>
</comment>
<protein>
    <recommendedName>
        <fullName evidence="3">SWR1-complex protein 4</fullName>
    </recommendedName>
</protein>
<name>A0A507DB98_9FUNG</name>
<dbReference type="GO" id="GO:0006281">
    <property type="term" value="P:DNA repair"/>
    <property type="evidence" value="ECO:0007669"/>
    <property type="project" value="InterPro"/>
</dbReference>
<dbReference type="AlphaFoldDB" id="A0A507DB98"/>
<evidence type="ECO:0000256" key="4">
    <source>
        <dbReference type="ARBA" id="ARBA00022853"/>
    </source>
</evidence>
<keyword evidence="10" id="KW-1185">Reference proteome</keyword>
<dbReference type="PANTHER" id="PTHR12855:SF10">
    <property type="entry name" value="DNA METHYLTRANSFERASE 1-ASSOCIATED PROTEIN 1"/>
    <property type="match status" value="1"/>
</dbReference>
<evidence type="ECO:0000256" key="7">
    <source>
        <dbReference type="ARBA" id="ARBA00023242"/>
    </source>
</evidence>
<keyword evidence="4" id="KW-0156">Chromatin regulator</keyword>
<dbReference type="Gene3D" id="1.10.10.60">
    <property type="entry name" value="Homeodomain-like"/>
    <property type="match status" value="1"/>
</dbReference>
<keyword evidence="7" id="KW-0539">Nucleus</keyword>
<keyword evidence="5" id="KW-0805">Transcription regulation</keyword>
<dbReference type="GO" id="GO:0035267">
    <property type="term" value="C:NuA4 histone acetyltransferase complex"/>
    <property type="evidence" value="ECO:0007669"/>
    <property type="project" value="InterPro"/>
</dbReference>
<evidence type="ECO:0000256" key="1">
    <source>
        <dbReference type="ARBA" id="ARBA00004123"/>
    </source>
</evidence>
<feature type="domain" description="DAMP1 SANT/Myb-like" evidence="8">
    <location>
        <begin position="106"/>
        <end position="183"/>
    </location>
</feature>
<evidence type="ECO:0000256" key="2">
    <source>
        <dbReference type="ARBA" id="ARBA00006918"/>
    </source>
</evidence>
<reference evidence="9 10" key="1">
    <citation type="journal article" date="2019" name="Sci. Rep.">
        <title>Comparative genomics of chytrid fungi reveal insights into the obligate biotrophic and pathogenic lifestyle of Synchytrium endobioticum.</title>
        <authorList>
            <person name="van de Vossenberg B.T.L.H."/>
            <person name="Warris S."/>
            <person name="Nguyen H.D.T."/>
            <person name="van Gent-Pelzer M.P.E."/>
            <person name="Joly D.L."/>
            <person name="van de Geest H.C."/>
            <person name="Bonants P.J.M."/>
            <person name="Smith D.S."/>
            <person name="Levesque C.A."/>
            <person name="van der Lee T.A.J."/>
        </authorList>
    </citation>
    <scope>NUCLEOTIDE SEQUENCE [LARGE SCALE GENOMIC DNA]</scope>
    <source>
        <strain evidence="9 10">MB42</strain>
    </source>
</reference>
<dbReference type="EMBL" id="QEAN01000105">
    <property type="protein sequence ID" value="TPX48180.1"/>
    <property type="molecule type" value="Genomic_DNA"/>
</dbReference>
<dbReference type="Proteomes" id="UP000317494">
    <property type="component" value="Unassembled WGS sequence"/>
</dbReference>
<dbReference type="Pfam" id="PF16282">
    <property type="entry name" value="SANT_DAMP1_like"/>
    <property type="match status" value="1"/>
</dbReference>
<dbReference type="STRING" id="286115.A0A507DB98"/>
<organism evidence="9 10">
    <name type="scientific">Synchytrium endobioticum</name>
    <dbReference type="NCBI Taxonomy" id="286115"/>
    <lineage>
        <taxon>Eukaryota</taxon>
        <taxon>Fungi</taxon>
        <taxon>Fungi incertae sedis</taxon>
        <taxon>Chytridiomycota</taxon>
        <taxon>Chytridiomycota incertae sedis</taxon>
        <taxon>Chytridiomycetes</taxon>
        <taxon>Synchytriales</taxon>
        <taxon>Synchytriaceae</taxon>
        <taxon>Synchytrium</taxon>
    </lineage>
</organism>
<accession>A0A507DB98</accession>
<dbReference type="GO" id="GO:0006338">
    <property type="term" value="P:chromatin remodeling"/>
    <property type="evidence" value="ECO:0007669"/>
    <property type="project" value="InterPro"/>
</dbReference>
<dbReference type="GO" id="GO:0000812">
    <property type="term" value="C:Swr1 complex"/>
    <property type="evidence" value="ECO:0007669"/>
    <property type="project" value="TreeGrafter"/>
</dbReference>
<keyword evidence="6" id="KW-0804">Transcription</keyword>
<dbReference type="FunFam" id="1.10.10.60:FF:000087">
    <property type="entry name" value="DNA methyltransferase 1-associated protein 1"/>
    <property type="match status" value="1"/>
</dbReference>
<dbReference type="GO" id="GO:0003714">
    <property type="term" value="F:transcription corepressor activity"/>
    <property type="evidence" value="ECO:0007669"/>
    <property type="project" value="TreeGrafter"/>
</dbReference>
<dbReference type="InterPro" id="IPR032563">
    <property type="entry name" value="DAMP1_SANT-like"/>
</dbReference>
<evidence type="ECO:0000256" key="5">
    <source>
        <dbReference type="ARBA" id="ARBA00023015"/>
    </source>
</evidence>